<dbReference type="Pfam" id="PF01810">
    <property type="entry name" value="LysE"/>
    <property type="match status" value="1"/>
</dbReference>
<organism evidence="7 8">
    <name type="scientific">Lutibacter flavus</name>
    <dbReference type="NCBI Taxonomy" id="691689"/>
    <lineage>
        <taxon>Bacteria</taxon>
        <taxon>Pseudomonadati</taxon>
        <taxon>Bacteroidota</taxon>
        <taxon>Flavobacteriia</taxon>
        <taxon>Flavobacteriales</taxon>
        <taxon>Flavobacteriaceae</taxon>
        <taxon>Lutibacter</taxon>
    </lineage>
</organism>
<comment type="subcellular location">
    <subcellularLocation>
        <location evidence="1">Cell membrane</location>
        <topology evidence="1">Multi-pass membrane protein</topology>
    </subcellularLocation>
</comment>
<evidence type="ECO:0000256" key="6">
    <source>
        <dbReference type="SAM" id="Phobius"/>
    </source>
</evidence>
<feature type="transmembrane region" description="Helical" evidence="6">
    <location>
        <begin position="40"/>
        <end position="61"/>
    </location>
</feature>
<dbReference type="PANTHER" id="PTHR30086">
    <property type="entry name" value="ARGININE EXPORTER PROTEIN ARGO"/>
    <property type="match status" value="1"/>
</dbReference>
<protein>
    <submittedName>
        <fullName evidence="7">Threonine/homoserine/homoserine lactone efflux protein</fullName>
    </submittedName>
</protein>
<dbReference type="Proteomes" id="UP000198412">
    <property type="component" value="Unassembled WGS sequence"/>
</dbReference>
<feature type="transmembrane region" description="Helical" evidence="6">
    <location>
        <begin position="73"/>
        <end position="91"/>
    </location>
</feature>
<evidence type="ECO:0000313" key="7">
    <source>
        <dbReference type="EMBL" id="SNR52789.1"/>
    </source>
</evidence>
<evidence type="ECO:0000256" key="1">
    <source>
        <dbReference type="ARBA" id="ARBA00004651"/>
    </source>
</evidence>
<dbReference type="EMBL" id="FZNX01000002">
    <property type="protein sequence ID" value="SNR52789.1"/>
    <property type="molecule type" value="Genomic_DNA"/>
</dbReference>
<evidence type="ECO:0000256" key="4">
    <source>
        <dbReference type="ARBA" id="ARBA00022989"/>
    </source>
</evidence>
<feature type="transmembrane region" description="Helical" evidence="6">
    <location>
        <begin position="151"/>
        <end position="172"/>
    </location>
</feature>
<feature type="transmembrane region" description="Helical" evidence="6">
    <location>
        <begin position="6"/>
        <end position="28"/>
    </location>
</feature>
<gene>
    <name evidence="7" type="ORF">SAMN04488111_1477</name>
</gene>
<keyword evidence="2" id="KW-1003">Cell membrane</keyword>
<dbReference type="AlphaFoldDB" id="A0A238X4L1"/>
<keyword evidence="8" id="KW-1185">Reference proteome</keyword>
<name>A0A238X4L1_9FLAO</name>
<dbReference type="OrthoDB" id="679767at2"/>
<feature type="transmembrane region" description="Helical" evidence="6">
    <location>
        <begin position="192"/>
        <end position="209"/>
    </location>
</feature>
<reference evidence="8" key="1">
    <citation type="submission" date="2017-06" db="EMBL/GenBank/DDBJ databases">
        <authorList>
            <person name="Varghese N."/>
            <person name="Submissions S."/>
        </authorList>
    </citation>
    <scope>NUCLEOTIDE SEQUENCE [LARGE SCALE GENOMIC DNA]</scope>
    <source>
        <strain evidence="8">DSM 27993</strain>
    </source>
</reference>
<keyword evidence="5 6" id="KW-0472">Membrane</keyword>
<evidence type="ECO:0000256" key="5">
    <source>
        <dbReference type="ARBA" id="ARBA00023136"/>
    </source>
</evidence>
<evidence type="ECO:0000313" key="8">
    <source>
        <dbReference type="Proteomes" id="UP000198412"/>
    </source>
</evidence>
<evidence type="ECO:0000256" key="3">
    <source>
        <dbReference type="ARBA" id="ARBA00022692"/>
    </source>
</evidence>
<dbReference type="InterPro" id="IPR001123">
    <property type="entry name" value="LeuE-type"/>
</dbReference>
<dbReference type="GO" id="GO:0015171">
    <property type="term" value="F:amino acid transmembrane transporter activity"/>
    <property type="evidence" value="ECO:0007669"/>
    <property type="project" value="TreeGrafter"/>
</dbReference>
<dbReference type="RefSeq" id="WP_089377793.1">
    <property type="nucleotide sequence ID" value="NZ_FZNX01000002.1"/>
</dbReference>
<keyword evidence="4 6" id="KW-1133">Transmembrane helix</keyword>
<proteinExistence type="predicted"/>
<dbReference type="PANTHER" id="PTHR30086:SF20">
    <property type="entry name" value="ARGININE EXPORTER PROTEIN ARGO-RELATED"/>
    <property type="match status" value="1"/>
</dbReference>
<accession>A0A238X4L1</accession>
<evidence type="ECO:0000256" key="2">
    <source>
        <dbReference type="ARBA" id="ARBA00022475"/>
    </source>
</evidence>
<dbReference type="GO" id="GO:0005886">
    <property type="term" value="C:plasma membrane"/>
    <property type="evidence" value="ECO:0007669"/>
    <property type="project" value="UniProtKB-SubCell"/>
</dbReference>
<sequence length="227" mass="25592">MVFDEIKEAVLIGFFLAFMIGPVFFMLIQTSIIKGARAAISFDLGVVLGDIAFILIAYYGSKSLLEKIKDDPRLFYIGGLILLVYGIITFLDKSQKRVVQDETLVLPEKTNYIKLFIKGFLLNFINIGVLAFWLGMIVVVGSNLQMDSGKIFNYFSVILLSYFITDVGKIMLAKQLKKYLTPYVTYKIKRAMGILLMVFGVVLILKGFIPKEKLNLKGVIEKVESNN</sequence>
<keyword evidence="3 6" id="KW-0812">Transmembrane</keyword>
<feature type="transmembrane region" description="Helical" evidence="6">
    <location>
        <begin position="112"/>
        <end position="139"/>
    </location>
</feature>